<evidence type="ECO:0000313" key="1">
    <source>
        <dbReference type="EMBL" id="SQB39785.1"/>
    </source>
</evidence>
<sequence>MCRHLPDGGKLTLTNFHFTHYQEGHAIEQRNVPDVASLYALLQSSLGWGSMMRSTGLPRRN</sequence>
<keyword evidence="1" id="KW-0808">Transferase</keyword>
<reference evidence="1 2" key="1">
    <citation type="submission" date="2018-06" db="EMBL/GenBank/DDBJ databases">
        <authorList>
            <consortium name="Pathogen Informatics"/>
            <person name="Doyle S."/>
        </authorList>
    </citation>
    <scope>NUCLEOTIDE SEQUENCE [LARGE SCALE GENOMIC DNA]</scope>
    <source>
        <strain evidence="1 2">NCTC10786</strain>
    </source>
</reference>
<keyword evidence="1" id="KW-0012">Acyltransferase</keyword>
<dbReference type="GO" id="GO:0046990">
    <property type="term" value="F:N-hydroxyarylamine O-acetyltransferase activity"/>
    <property type="evidence" value="ECO:0007669"/>
    <property type="project" value="UniProtKB-EC"/>
</dbReference>
<dbReference type="AlphaFoldDB" id="A0A2X2WVJ5"/>
<gene>
    <name evidence="1" type="primary">nhoA</name>
    <name evidence="1" type="ORF">NCTC10786_04868</name>
</gene>
<organism evidence="1 2">
    <name type="scientific">Citrobacter koseri</name>
    <name type="common">Citrobacter diversus</name>
    <dbReference type="NCBI Taxonomy" id="545"/>
    <lineage>
        <taxon>Bacteria</taxon>
        <taxon>Pseudomonadati</taxon>
        <taxon>Pseudomonadota</taxon>
        <taxon>Gammaproteobacteria</taxon>
        <taxon>Enterobacterales</taxon>
        <taxon>Enterobacteriaceae</taxon>
        <taxon>Citrobacter</taxon>
    </lineage>
</organism>
<dbReference type="EC" id="2.3.1.118" evidence="1"/>
<accession>A0A2X2WVJ5</accession>
<proteinExistence type="predicted"/>
<evidence type="ECO:0000313" key="2">
    <source>
        <dbReference type="Proteomes" id="UP000251584"/>
    </source>
</evidence>
<protein>
    <submittedName>
        <fullName evidence="1">N-hydroxyarylamine O-acetyltransferase</fullName>
        <ecNumber evidence="1">2.3.1.118</ecNumber>
    </submittedName>
</protein>
<name>A0A2X2WVJ5_CITKO</name>
<dbReference type="Gene3D" id="3.30.1120.150">
    <property type="match status" value="1"/>
</dbReference>
<dbReference type="EMBL" id="UAVY01000008">
    <property type="protein sequence ID" value="SQB39785.1"/>
    <property type="molecule type" value="Genomic_DNA"/>
</dbReference>
<dbReference type="Proteomes" id="UP000251584">
    <property type="component" value="Unassembled WGS sequence"/>
</dbReference>